<evidence type="ECO:0000256" key="10">
    <source>
        <dbReference type="ARBA" id="ARBA00023136"/>
    </source>
</evidence>
<dbReference type="PROSITE" id="PS00107">
    <property type="entry name" value="PROTEIN_KINASE_ATP"/>
    <property type="match status" value="1"/>
</dbReference>
<gene>
    <name evidence="17" type="ORF">HRI_004471500</name>
</gene>
<evidence type="ECO:0000313" key="18">
    <source>
        <dbReference type="Proteomes" id="UP001165190"/>
    </source>
</evidence>
<dbReference type="OrthoDB" id="1928639at2759"/>
<sequence>MEDKLHHPLILLLFLVFFSSYQLPSSAYTLPDKYFINCGSNININISSGTYVGDMNSGLVSFTRHYSSVIDNKQASNTPSALYQTARIFGQESSYRFKIDSNGSYLVRLHFFGSSNLRAAVFNVSASGFLLLHDFTVQNSDRTAVIKEFILSIPIGEFSIHLVPQRSSFAFVNAIEVFPAPPDFIFDVDSNGHKGILSQALHTIHRINVGGPTLTPENDTLLRTWLQDDGYLYDAHTARNKQGLAGQPNYMAPVNKFIAPAPVYMTAKEMNIDTSRLSNNFNVTWSYDVTRNARHLVRVHFCDIVSPSLSNFRFLLYLDNNLSQEINPYQRTGQLATPFYVDCVVVSDDSGFMNISIGPDSSSLVKTAFLNGVEIMEMMRESDFVKSNSKQKSVSVFVIVGPVLGGLVLVCIFGGLLFVRLRSKKLKSIETPEWPPLTAYKGSTHSNRKKPQQSTRRREGTTNASPVPDLNLGLKIPFFEIQLATSNFDTKLLIGKGGFGDVYRGTLRTGIKVAVKRSKPGSGQGLPEFQTEIMVLSRIRHLHLVSLIGYCDEMSEMILVYEFMEKGTLREHLYNSELPCLSWKQRLEICIGAARGLNYLHKGAAGGIIHRDVKSTNILLDENLVAKVADFGLSRSGPPDQSHVSTVVKGTFGYLDPDYLRTQQLTEKSDVYSFGVVLLEVLCARPAIDPTLPMDQVNLAEWGMLHKKKGLLEQILDPSIKPKINPNSLRKFADIAEKCLEEDAADRPTMSDVAWDLEYALQLQQTAVVREPHEDSTSNVSGMLLLPAIQRLPSMTAQFQSDDKSIIREDDSDSIPFASEVFSQLRIDDAR</sequence>
<dbReference type="EMBL" id="BSYR01000049">
    <property type="protein sequence ID" value="GMJ08023.1"/>
    <property type="molecule type" value="Genomic_DNA"/>
</dbReference>
<dbReference type="AlphaFoldDB" id="A0A9W7J810"/>
<keyword evidence="3" id="KW-0808">Transferase</keyword>
<evidence type="ECO:0000256" key="9">
    <source>
        <dbReference type="ARBA" id="ARBA00022989"/>
    </source>
</evidence>
<name>A0A9W7J810_HIBTR</name>
<dbReference type="Proteomes" id="UP001165190">
    <property type="component" value="Unassembled WGS sequence"/>
</dbReference>
<accession>A0A9W7J810</accession>
<dbReference type="PANTHER" id="PTHR27003">
    <property type="entry name" value="OS07G0166700 PROTEIN"/>
    <property type="match status" value="1"/>
</dbReference>
<evidence type="ECO:0000256" key="15">
    <source>
        <dbReference type="SAM" id="SignalP"/>
    </source>
</evidence>
<keyword evidence="18" id="KW-1185">Reference proteome</keyword>
<protein>
    <recommendedName>
        <fullName evidence="16">Protein kinase domain-containing protein</fullName>
    </recommendedName>
</protein>
<dbReference type="Gene3D" id="3.30.200.20">
    <property type="entry name" value="Phosphorylase Kinase, domain 1"/>
    <property type="match status" value="1"/>
</dbReference>
<keyword evidence="5 15" id="KW-0732">Signal</keyword>
<organism evidence="17 18">
    <name type="scientific">Hibiscus trionum</name>
    <name type="common">Flower of an hour</name>
    <dbReference type="NCBI Taxonomy" id="183268"/>
    <lineage>
        <taxon>Eukaryota</taxon>
        <taxon>Viridiplantae</taxon>
        <taxon>Streptophyta</taxon>
        <taxon>Embryophyta</taxon>
        <taxon>Tracheophyta</taxon>
        <taxon>Spermatophyta</taxon>
        <taxon>Magnoliopsida</taxon>
        <taxon>eudicotyledons</taxon>
        <taxon>Gunneridae</taxon>
        <taxon>Pentapetalae</taxon>
        <taxon>rosids</taxon>
        <taxon>malvids</taxon>
        <taxon>Malvales</taxon>
        <taxon>Malvaceae</taxon>
        <taxon>Malvoideae</taxon>
        <taxon>Hibiscus</taxon>
    </lineage>
</organism>
<dbReference type="Pfam" id="PF07714">
    <property type="entry name" value="PK_Tyr_Ser-Thr"/>
    <property type="match status" value="1"/>
</dbReference>
<evidence type="ECO:0000256" key="3">
    <source>
        <dbReference type="ARBA" id="ARBA00022679"/>
    </source>
</evidence>
<feature type="domain" description="Protein kinase" evidence="16">
    <location>
        <begin position="488"/>
        <end position="760"/>
    </location>
</feature>
<evidence type="ECO:0000313" key="17">
    <source>
        <dbReference type="EMBL" id="GMJ08023.1"/>
    </source>
</evidence>
<dbReference type="SUPFAM" id="SSF56112">
    <property type="entry name" value="Protein kinase-like (PK-like)"/>
    <property type="match status" value="1"/>
</dbReference>
<keyword evidence="8 12" id="KW-0067">ATP-binding</keyword>
<comment type="caution">
    <text evidence="17">The sequence shown here is derived from an EMBL/GenBank/DDBJ whole genome shotgun (WGS) entry which is preliminary data.</text>
</comment>
<keyword evidence="2" id="KW-0723">Serine/threonine-protein kinase</keyword>
<evidence type="ECO:0000256" key="12">
    <source>
        <dbReference type="PROSITE-ProRule" id="PRU10141"/>
    </source>
</evidence>
<keyword evidence="4 14" id="KW-0812">Transmembrane</keyword>
<dbReference type="FunFam" id="2.60.120.430:FF:000013">
    <property type="entry name" value="Putative receptor-like protein kinase"/>
    <property type="match status" value="1"/>
</dbReference>
<comment type="subcellular location">
    <subcellularLocation>
        <location evidence="1">Membrane</location>
        <topology evidence="1">Single-pass type I membrane protein</topology>
    </subcellularLocation>
</comment>
<dbReference type="InterPro" id="IPR001245">
    <property type="entry name" value="Ser-Thr/Tyr_kinase_cat_dom"/>
</dbReference>
<evidence type="ECO:0000256" key="4">
    <source>
        <dbReference type="ARBA" id="ARBA00022692"/>
    </source>
</evidence>
<dbReference type="GO" id="GO:0004714">
    <property type="term" value="F:transmembrane receptor protein tyrosine kinase activity"/>
    <property type="evidence" value="ECO:0007669"/>
    <property type="project" value="InterPro"/>
</dbReference>
<dbReference type="FunFam" id="1.10.510.10:FF:000252">
    <property type="entry name" value="Receptor-like protein kinase FERONIA"/>
    <property type="match status" value="1"/>
</dbReference>
<evidence type="ECO:0000256" key="1">
    <source>
        <dbReference type="ARBA" id="ARBA00004479"/>
    </source>
</evidence>
<evidence type="ECO:0000259" key="16">
    <source>
        <dbReference type="PROSITE" id="PS50011"/>
    </source>
</evidence>
<feature type="transmembrane region" description="Helical" evidence="14">
    <location>
        <begin position="396"/>
        <end position="419"/>
    </location>
</feature>
<feature type="binding site" evidence="12">
    <location>
        <position position="516"/>
    </location>
    <ligand>
        <name>ATP</name>
        <dbReference type="ChEBI" id="CHEBI:30616"/>
    </ligand>
</feature>
<keyword evidence="10 14" id="KW-0472">Membrane</keyword>
<evidence type="ECO:0000256" key="11">
    <source>
        <dbReference type="ARBA" id="ARBA00023180"/>
    </source>
</evidence>
<dbReference type="InterPro" id="IPR017441">
    <property type="entry name" value="Protein_kinase_ATP_BS"/>
</dbReference>
<keyword evidence="9 14" id="KW-1133">Transmembrane helix</keyword>
<dbReference type="GO" id="GO:0005524">
    <property type="term" value="F:ATP binding"/>
    <property type="evidence" value="ECO:0007669"/>
    <property type="project" value="UniProtKB-UniRule"/>
</dbReference>
<proteinExistence type="predicted"/>
<feature type="signal peptide" evidence="15">
    <location>
        <begin position="1"/>
        <end position="27"/>
    </location>
</feature>
<reference evidence="17" key="1">
    <citation type="submission" date="2023-05" db="EMBL/GenBank/DDBJ databases">
        <title>Genome and transcriptome analyses reveal genes involved in the formation of fine ridges on petal epidermal cells in Hibiscus trionum.</title>
        <authorList>
            <person name="Koshimizu S."/>
            <person name="Masuda S."/>
            <person name="Ishii T."/>
            <person name="Shirasu K."/>
            <person name="Hoshino A."/>
            <person name="Arita M."/>
        </authorList>
    </citation>
    <scope>NUCLEOTIDE SEQUENCE</scope>
    <source>
        <strain evidence="17">Hamamatsu line</strain>
    </source>
</reference>
<evidence type="ECO:0000256" key="2">
    <source>
        <dbReference type="ARBA" id="ARBA00022527"/>
    </source>
</evidence>
<dbReference type="PROSITE" id="PS50011">
    <property type="entry name" value="PROTEIN_KINASE_DOM"/>
    <property type="match status" value="1"/>
</dbReference>
<evidence type="ECO:0000256" key="14">
    <source>
        <dbReference type="SAM" id="Phobius"/>
    </source>
</evidence>
<evidence type="ECO:0000256" key="13">
    <source>
        <dbReference type="SAM" id="MobiDB-lite"/>
    </source>
</evidence>
<evidence type="ECO:0000256" key="5">
    <source>
        <dbReference type="ARBA" id="ARBA00022729"/>
    </source>
</evidence>
<feature type="region of interest" description="Disordered" evidence="13">
    <location>
        <begin position="437"/>
        <end position="466"/>
    </location>
</feature>
<keyword evidence="6 12" id="KW-0547">Nucleotide-binding</keyword>
<dbReference type="CDD" id="cd14066">
    <property type="entry name" value="STKc_IRAK"/>
    <property type="match status" value="1"/>
</dbReference>
<dbReference type="InterPro" id="IPR011009">
    <property type="entry name" value="Kinase-like_dom_sf"/>
</dbReference>
<dbReference type="InterPro" id="IPR000719">
    <property type="entry name" value="Prot_kinase_dom"/>
</dbReference>
<dbReference type="Gene3D" id="2.60.120.430">
    <property type="entry name" value="Galactose-binding lectin"/>
    <property type="match status" value="2"/>
</dbReference>
<dbReference type="SMART" id="SM00220">
    <property type="entry name" value="S_TKc"/>
    <property type="match status" value="1"/>
</dbReference>
<dbReference type="PANTHER" id="PTHR27003:SF398">
    <property type="entry name" value="PROTEIN KINASE DOMAIN-CONTAINING PROTEIN"/>
    <property type="match status" value="1"/>
</dbReference>
<dbReference type="FunFam" id="3.30.200.20:FF:000039">
    <property type="entry name" value="receptor-like protein kinase FERONIA"/>
    <property type="match status" value="1"/>
</dbReference>
<dbReference type="InterPro" id="IPR024788">
    <property type="entry name" value="Malectin-like_Carb-bd_dom"/>
</dbReference>
<dbReference type="InterPro" id="IPR008271">
    <property type="entry name" value="Ser/Thr_kinase_AS"/>
</dbReference>
<evidence type="ECO:0000256" key="7">
    <source>
        <dbReference type="ARBA" id="ARBA00022777"/>
    </source>
</evidence>
<dbReference type="Gene3D" id="1.10.510.10">
    <property type="entry name" value="Transferase(Phosphotransferase) domain 1"/>
    <property type="match status" value="1"/>
</dbReference>
<dbReference type="InterPro" id="IPR045272">
    <property type="entry name" value="ANXUR1/2-like"/>
</dbReference>
<dbReference type="PROSITE" id="PS00108">
    <property type="entry name" value="PROTEIN_KINASE_ST"/>
    <property type="match status" value="1"/>
</dbReference>
<dbReference type="GO" id="GO:0004674">
    <property type="term" value="F:protein serine/threonine kinase activity"/>
    <property type="evidence" value="ECO:0007669"/>
    <property type="project" value="UniProtKB-KW"/>
</dbReference>
<dbReference type="GO" id="GO:0005886">
    <property type="term" value="C:plasma membrane"/>
    <property type="evidence" value="ECO:0007669"/>
    <property type="project" value="TreeGrafter"/>
</dbReference>
<keyword evidence="11" id="KW-0325">Glycoprotein</keyword>
<keyword evidence="7" id="KW-0418">Kinase</keyword>
<dbReference type="GO" id="GO:0009506">
    <property type="term" value="C:plasmodesma"/>
    <property type="evidence" value="ECO:0007669"/>
    <property type="project" value="TreeGrafter"/>
</dbReference>
<feature type="chain" id="PRO_5040861906" description="Protein kinase domain-containing protein" evidence="15">
    <location>
        <begin position="28"/>
        <end position="831"/>
    </location>
</feature>
<dbReference type="Pfam" id="PF12819">
    <property type="entry name" value="Malectin_like"/>
    <property type="match status" value="1"/>
</dbReference>
<evidence type="ECO:0000256" key="6">
    <source>
        <dbReference type="ARBA" id="ARBA00022741"/>
    </source>
</evidence>
<evidence type="ECO:0000256" key="8">
    <source>
        <dbReference type="ARBA" id="ARBA00022840"/>
    </source>
</evidence>